<dbReference type="InterPro" id="IPR000884">
    <property type="entry name" value="TSP1_rpt"/>
</dbReference>
<sequence>MVERSTCSGRIGELMNSDRATCHSEWFIRLAVLALPAASTSTTIENSTTTTSTVPEFSYYVGDWSSCSATCEIGTRSREVFCYRTCSNPRACTSGVTEWDCRDHTIPSDSEICFGPEPVCPATSTATSSKTSTSTRTFVTLTETTQTTTRGVQAGWECVSFGSGCAVREVADRQCGPSCPCCTLSSTKVPTLPVRVTTDPPAEDGAGLPTAVLIPLLLTLVCVVGAFAVLAWRCHVGRRPKVVRRGPKAEVYGATPRQADRLHPDEPSKGTVFDRKLGRGVPSAAPDGYFDGPPEWMNDEEGGLKKDLPPFHRAFSASEHTFGAESRSAHSSPSRHRRQAPETDSKKFEPEHHEHHQRHDERPSPTAPSGTLPPGYAAAARRNRRAGKDAPDINSFGGGGPSASNIPGQANEEGEGSKQGTSPEEESQSRGHDGDAKGPSRGGTKSSAGTREGPRANPRVAADTAAAPEAADLIAQVDYELDQSQSKDLESRRRIFKALILKWHPDKNQEALAAEVFRHLMARRGGYLEA</sequence>
<feature type="region of interest" description="Disordered" evidence="1">
    <location>
        <begin position="248"/>
        <end position="467"/>
    </location>
</feature>
<name>A0AA36HMP0_9DINO</name>
<feature type="compositionally biased region" description="Basic and acidic residues" evidence="1">
    <location>
        <begin position="339"/>
        <end position="363"/>
    </location>
</feature>
<gene>
    <name evidence="3" type="ORF">EVOR1521_LOCUS2147</name>
</gene>
<organism evidence="3 4">
    <name type="scientific">Effrenium voratum</name>
    <dbReference type="NCBI Taxonomy" id="2562239"/>
    <lineage>
        <taxon>Eukaryota</taxon>
        <taxon>Sar</taxon>
        <taxon>Alveolata</taxon>
        <taxon>Dinophyceae</taxon>
        <taxon>Suessiales</taxon>
        <taxon>Symbiodiniaceae</taxon>
        <taxon>Effrenium</taxon>
    </lineage>
</organism>
<keyword evidence="2" id="KW-0812">Transmembrane</keyword>
<dbReference type="PROSITE" id="PS50092">
    <property type="entry name" value="TSP1"/>
    <property type="match status" value="1"/>
</dbReference>
<dbReference type="SUPFAM" id="SSF46565">
    <property type="entry name" value="Chaperone J-domain"/>
    <property type="match status" value="1"/>
</dbReference>
<feature type="compositionally biased region" description="Basic and acidic residues" evidence="1">
    <location>
        <begin position="258"/>
        <end position="277"/>
    </location>
</feature>
<evidence type="ECO:0000313" key="3">
    <source>
        <dbReference type="EMBL" id="CAJ1371981.1"/>
    </source>
</evidence>
<dbReference type="InterPro" id="IPR036869">
    <property type="entry name" value="J_dom_sf"/>
</dbReference>
<feature type="compositionally biased region" description="Basic and acidic residues" evidence="1">
    <location>
        <begin position="427"/>
        <end position="438"/>
    </location>
</feature>
<keyword evidence="4" id="KW-1185">Reference proteome</keyword>
<feature type="transmembrane region" description="Helical" evidence="2">
    <location>
        <begin position="212"/>
        <end position="232"/>
    </location>
</feature>
<reference evidence="3" key="1">
    <citation type="submission" date="2023-08" db="EMBL/GenBank/DDBJ databases">
        <authorList>
            <person name="Chen Y."/>
            <person name="Shah S."/>
            <person name="Dougan E. K."/>
            <person name="Thang M."/>
            <person name="Chan C."/>
        </authorList>
    </citation>
    <scope>NUCLEOTIDE SEQUENCE</scope>
</reference>
<dbReference type="EMBL" id="CAUJNA010000108">
    <property type="protein sequence ID" value="CAJ1371981.1"/>
    <property type="molecule type" value="Genomic_DNA"/>
</dbReference>
<dbReference type="AlphaFoldDB" id="A0AA36HMP0"/>
<dbReference type="Gene3D" id="1.10.287.110">
    <property type="entry name" value="DnaJ domain"/>
    <property type="match status" value="1"/>
</dbReference>
<keyword evidence="2" id="KW-0472">Membrane</keyword>
<protein>
    <recommendedName>
        <fullName evidence="5">J domain-containing protein</fullName>
    </recommendedName>
</protein>
<dbReference type="InterPro" id="IPR036383">
    <property type="entry name" value="TSP1_rpt_sf"/>
</dbReference>
<evidence type="ECO:0000313" key="4">
    <source>
        <dbReference type="Proteomes" id="UP001178507"/>
    </source>
</evidence>
<dbReference type="Proteomes" id="UP001178507">
    <property type="component" value="Unassembled WGS sequence"/>
</dbReference>
<comment type="caution">
    <text evidence="3">The sequence shown here is derived from an EMBL/GenBank/DDBJ whole genome shotgun (WGS) entry which is preliminary data.</text>
</comment>
<evidence type="ECO:0000256" key="2">
    <source>
        <dbReference type="SAM" id="Phobius"/>
    </source>
</evidence>
<proteinExistence type="predicted"/>
<keyword evidence="2" id="KW-1133">Transmembrane helix</keyword>
<dbReference type="SUPFAM" id="SSF82895">
    <property type="entry name" value="TSP-1 type 1 repeat"/>
    <property type="match status" value="1"/>
</dbReference>
<evidence type="ECO:0008006" key="5">
    <source>
        <dbReference type="Google" id="ProtNLM"/>
    </source>
</evidence>
<evidence type="ECO:0000256" key="1">
    <source>
        <dbReference type="SAM" id="MobiDB-lite"/>
    </source>
</evidence>
<dbReference type="Pfam" id="PF19030">
    <property type="entry name" value="TSP1_ADAMTS"/>
    <property type="match status" value="1"/>
</dbReference>
<feature type="compositionally biased region" description="Low complexity" evidence="1">
    <location>
        <begin position="456"/>
        <end position="467"/>
    </location>
</feature>
<accession>A0AA36HMP0</accession>